<dbReference type="EC" id="3.6.1.43" evidence="6"/>
<dbReference type="PANTHER" id="PTHR11247">
    <property type="entry name" value="PALMITOYL-PROTEIN THIOESTERASE/DOLICHYLDIPHOSPHATASE 1"/>
    <property type="match status" value="1"/>
</dbReference>
<evidence type="ECO:0000256" key="2">
    <source>
        <dbReference type="ARBA" id="ARBA00022692"/>
    </source>
</evidence>
<feature type="domain" description="Phosphatidic acid phosphatase type 2/haloperoxidase" evidence="7">
    <location>
        <begin position="56"/>
        <end position="167"/>
    </location>
</feature>
<evidence type="ECO:0000259" key="7">
    <source>
        <dbReference type="SMART" id="SM00014"/>
    </source>
</evidence>
<dbReference type="OrthoDB" id="302705at2759"/>
<dbReference type="AlphaFoldDB" id="A0A077X0J1"/>
<feature type="transmembrane region" description="Helical" evidence="6">
    <location>
        <begin position="124"/>
        <end position="146"/>
    </location>
</feature>
<feature type="transmembrane region" description="Helical" evidence="6">
    <location>
        <begin position="152"/>
        <end position="174"/>
    </location>
</feature>
<protein>
    <recommendedName>
        <fullName evidence="6">Dolichyldiphosphatase</fullName>
        <ecNumber evidence="6">3.6.1.43</ecNumber>
    </recommendedName>
</protein>
<proteinExistence type="inferred from homology"/>
<dbReference type="EMBL" id="LK023368">
    <property type="protein sequence ID" value="CDS13100.1"/>
    <property type="molecule type" value="Genomic_DNA"/>
</dbReference>
<comment type="similarity">
    <text evidence="6">Belongs to the dolichyldiphosphatase family.</text>
</comment>
<dbReference type="InterPro" id="IPR039667">
    <property type="entry name" value="Dolichyldiphosphatase_PAP2"/>
</dbReference>
<feature type="transmembrane region" description="Helical" evidence="6">
    <location>
        <begin position="93"/>
        <end position="112"/>
    </location>
</feature>
<keyword evidence="2 6" id="KW-0812">Transmembrane</keyword>
<gene>
    <name evidence="8" type="ORF">LRAMOSA05284</name>
</gene>
<keyword evidence="6" id="KW-0256">Endoplasmic reticulum</keyword>
<reference evidence="8" key="1">
    <citation type="journal article" date="2014" name="Genome Announc.">
        <title>De novo whole-genome sequence and genome annotation of Lichtheimia ramosa.</title>
        <authorList>
            <person name="Linde J."/>
            <person name="Schwartze V."/>
            <person name="Binder U."/>
            <person name="Lass-Florl C."/>
            <person name="Voigt K."/>
            <person name="Horn F."/>
        </authorList>
    </citation>
    <scope>NUCLEOTIDE SEQUENCE</scope>
    <source>
        <strain evidence="8">JMRC FSU:6197</strain>
    </source>
</reference>
<keyword evidence="5 6" id="KW-0472">Membrane</keyword>
<comment type="pathway">
    <text evidence="6">Protein modification; protein glycosylation.</text>
</comment>
<name>A0A077X0J1_9FUNG</name>
<dbReference type="CDD" id="cd03382">
    <property type="entry name" value="PAP2_dolichyldiphosphatase"/>
    <property type="match status" value="1"/>
</dbReference>
<feature type="transmembrane region" description="Helical" evidence="6">
    <location>
        <begin position="26"/>
        <end position="47"/>
    </location>
</feature>
<dbReference type="GO" id="GO:0047874">
    <property type="term" value="F:dolichyldiphosphatase activity"/>
    <property type="evidence" value="ECO:0007669"/>
    <property type="project" value="UniProtKB-UniRule"/>
</dbReference>
<keyword evidence="3 6" id="KW-0378">Hydrolase</keyword>
<dbReference type="InterPro" id="IPR000326">
    <property type="entry name" value="PAP2/HPO"/>
</dbReference>
<dbReference type="PANTHER" id="PTHR11247:SF1">
    <property type="entry name" value="DOLICHYLDIPHOSPHATASE 1"/>
    <property type="match status" value="1"/>
</dbReference>
<dbReference type="GO" id="GO:0006487">
    <property type="term" value="P:protein N-linked glycosylation"/>
    <property type="evidence" value="ECO:0007669"/>
    <property type="project" value="UniProtKB-UniRule"/>
</dbReference>
<organism evidence="8">
    <name type="scientific">Lichtheimia ramosa</name>
    <dbReference type="NCBI Taxonomy" id="688394"/>
    <lineage>
        <taxon>Eukaryota</taxon>
        <taxon>Fungi</taxon>
        <taxon>Fungi incertae sedis</taxon>
        <taxon>Mucoromycota</taxon>
        <taxon>Mucoromycotina</taxon>
        <taxon>Mucoromycetes</taxon>
        <taxon>Mucorales</taxon>
        <taxon>Lichtheimiaceae</taxon>
        <taxon>Lichtheimia</taxon>
    </lineage>
</organism>
<accession>A0A077X0J1</accession>
<evidence type="ECO:0000256" key="4">
    <source>
        <dbReference type="ARBA" id="ARBA00022989"/>
    </source>
</evidence>
<comment type="catalytic activity">
    <reaction evidence="6">
        <text>a di-trans,poly-cis-dolichyl diphosphate + H2O = a di-trans,poly-cis-dolichyl phosphate + phosphate + H(+)</text>
        <dbReference type="Rhea" id="RHEA:14385"/>
        <dbReference type="Rhea" id="RHEA-COMP:19498"/>
        <dbReference type="Rhea" id="RHEA-COMP:19506"/>
        <dbReference type="ChEBI" id="CHEBI:15377"/>
        <dbReference type="ChEBI" id="CHEBI:15378"/>
        <dbReference type="ChEBI" id="CHEBI:43474"/>
        <dbReference type="ChEBI" id="CHEBI:57497"/>
        <dbReference type="ChEBI" id="CHEBI:57683"/>
        <dbReference type="EC" id="3.6.1.43"/>
    </reaction>
</comment>
<keyword evidence="4 6" id="KW-1133">Transmembrane helix</keyword>
<evidence type="ECO:0000256" key="1">
    <source>
        <dbReference type="ARBA" id="ARBA00004141"/>
    </source>
</evidence>
<dbReference type="Pfam" id="PF01569">
    <property type="entry name" value="PAP2"/>
    <property type="match status" value="1"/>
</dbReference>
<dbReference type="GO" id="GO:0008610">
    <property type="term" value="P:lipid biosynthetic process"/>
    <property type="evidence" value="ECO:0007669"/>
    <property type="project" value="EnsemblFungi"/>
</dbReference>
<comment type="function">
    <text evidence="6">Required for efficient N-glycosylation. Necessary for maintaining optimal levels of dolichol-linked oligosaccharides. Hydrolyzes dolichyl pyrophosphate at a very high rate and dolichyl monophosphate at a much lower rate. Does not act on phosphatidate.</text>
</comment>
<dbReference type="SUPFAM" id="SSF48317">
    <property type="entry name" value="Acid phosphatase/Vanadium-dependent haloperoxidase"/>
    <property type="match status" value="1"/>
</dbReference>
<sequence length="223" mass="25185">MSHHDGTVMLASLSLTHVQFDAQDKIAYAFAYITLLPLAILVFYASVIVSRREIAGILMLLGQLTNEALNAVLKEYLQIARPYSHLGTGYGMPSSHAQFMAFFAVYGSLYLWSCIRLDHIAYKVLATLGMIFLALLVCYSRIYLGYHSAMQVAAGMGVGSLYGLLWHGTLEFVLRPSGIIDRLLDTPLARLVYLRDMRAIDNVARWEYHQWLQQRQNSKCKTK</sequence>
<dbReference type="InterPro" id="IPR036938">
    <property type="entry name" value="PAP2/HPO_sf"/>
</dbReference>
<dbReference type="UniPathway" id="UPA00378"/>
<evidence type="ECO:0000313" key="8">
    <source>
        <dbReference type="EMBL" id="CDS13100.1"/>
    </source>
</evidence>
<dbReference type="GO" id="GO:0005789">
    <property type="term" value="C:endoplasmic reticulum membrane"/>
    <property type="evidence" value="ECO:0007669"/>
    <property type="project" value="UniProtKB-SubCell"/>
</dbReference>
<comment type="subcellular location">
    <subcellularLocation>
        <location evidence="6">Endoplasmic reticulum membrane</location>
        <topology evidence="6">Multi-pass membrane protein</topology>
    </subcellularLocation>
    <subcellularLocation>
        <location evidence="1">Membrane</location>
        <topology evidence="1">Multi-pass membrane protein</topology>
    </subcellularLocation>
</comment>
<dbReference type="Gene3D" id="1.20.144.10">
    <property type="entry name" value="Phosphatidic acid phosphatase type 2/haloperoxidase"/>
    <property type="match status" value="1"/>
</dbReference>
<evidence type="ECO:0000256" key="5">
    <source>
        <dbReference type="ARBA" id="ARBA00023136"/>
    </source>
</evidence>
<evidence type="ECO:0000256" key="6">
    <source>
        <dbReference type="RuleBase" id="RU367078"/>
    </source>
</evidence>
<dbReference type="SMART" id="SM00014">
    <property type="entry name" value="acidPPc"/>
    <property type="match status" value="1"/>
</dbReference>
<evidence type="ECO:0000256" key="3">
    <source>
        <dbReference type="ARBA" id="ARBA00022801"/>
    </source>
</evidence>